<evidence type="ECO:0000313" key="9">
    <source>
        <dbReference type="Proteomes" id="UP000255467"/>
    </source>
</evidence>
<evidence type="ECO:0000256" key="6">
    <source>
        <dbReference type="SAM" id="MobiDB-lite"/>
    </source>
</evidence>
<gene>
    <name evidence="8" type="primary">galE_1</name>
    <name evidence="8" type="ORF">NCTC1934_02697</name>
</gene>
<dbReference type="Proteomes" id="UP000255467">
    <property type="component" value="Unassembled WGS sequence"/>
</dbReference>
<dbReference type="SUPFAM" id="SSF51735">
    <property type="entry name" value="NAD(P)-binding Rossmann-fold domains"/>
    <property type="match status" value="1"/>
</dbReference>
<evidence type="ECO:0000313" key="8">
    <source>
        <dbReference type="EMBL" id="SUA76756.1"/>
    </source>
</evidence>
<dbReference type="AlphaFoldDB" id="A0A378YHT0"/>
<organism evidence="8 9">
    <name type="scientific">Nocardia otitidiscaviarum</name>
    <dbReference type="NCBI Taxonomy" id="1823"/>
    <lineage>
        <taxon>Bacteria</taxon>
        <taxon>Bacillati</taxon>
        <taxon>Actinomycetota</taxon>
        <taxon>Actinomycetes</taxon>
        <taxon>Mycobacteriales</taxon>
        <taxon>Nocardiaceae</taxon>
        <taxon>Nocardia</taxon>
    </lineage>
</organism>
<keyword evidence="8" id="KW-0413">Isomerase</keyword>
<evidence type="ECO:0000256" key="4">
    <source>
        <dbReference type="ARBA" id="ARBA00031367"/>
    </source>
</evidence>
<proteinExistence type="inferred from homology"/>
<dbReference type="PANTHER" id="PTHR43725:SF53">
    <property type="entry name" value="UDP-ARABINOSE 4-EPIMERASE 1"/>
    <property type="match status" value="1"/>
</dbReference>
<name>A0A378YHT0_9NOCA</name>
<sequence>MLVTGAAGFIGGHVRRALAAAGHEVVAVDSMWEDVHGADAEPPQGVSVVDVRDADALAELLPGIDVVCHLAGAGPGAVAAEAVEPHRMPGADLMRGASVFVAHNDAATATLLAAMERAGVRRLVLASSVAVYGEGRYRGMRGGVFHPGMRRRRDLDRGMFDHRAPRTGDLLTWEPVGEDAPVRPRSAYAASKVAQENYALAWAAQPGVSATVLRYHHVYGDPVCPVRTAEAGVVARFRAELAAGRAPHIFEDGGQTRDFVHVRDVAAATVAAVRQHLPGFVPLNIASGRPVTVWQVASLLAKALGGPEPVVTGRYRATDIRHLVANPERARRALDFTPRIPPARASPPTPPAPNPDRSPRRRWHPVSVRCATGFPLGVRLRAWMIRCGSR</sequence>
<protein>
    <recommendedName>
        <fullName evidence="3">UDP-glucose 4-epimerase</fullName>
    </recommendedName>
    <alternativeName>
        <fullName evidence="5">Galactowaldenase</fullName>
    </alternativeName>
    <alternativeName>
        <fullName evidence="4">UDP-galactose 4-epimerase</fullName>
    </alternativeName>
</protein>
<dbReference type="GO" id="GO:0016853">
    <property type="term" value="F:isomerase activity"/>
    <property type="evidence" value="ECO:0007669"/>
    <property type="project" value="UniProtKB-KW"/>
</dbReference>
<feature type="region of interest" description="Disordered" evidence="6">
    <location>
        <begin position="338"/>
        <end position="364"/>
    </location>
</feature>
<dbReference type="Pfam" id="PF01370">
    <property type="entry name" value="Epimerase"/>
    <property type="match status" value="2"/>
</dbReference>
<feature type="compositionally biased region" description="Pro residues" evidence="6">
    <location>
        <begin position="339"/>
        <end position="356"/>
    </location>
</feature>
<dbReference type="GO" id="GO:0033499">
    <property type="term" value="P:galactose catabolic process via UDP-galactose, Leloir pathway"/>
    <property type="evidence" value="ECO:0007669"/>
    <property type="project" value="TreeGrafter"/>
</dbReference>
<evidence type="ECO:0000256" key="2">
    <source>
        <dbReference type="ARBA" id="ARBA00007637"/>
    </source>
</evidence>
<dbReference type="PANTHER" id="PTHR43725">
    <property type="entry name" value="UDP-GLUCOSE 4-EPIMERASE"/>
    <property type="match status" value="1"/>
</dbReference>
<comment type="similarity">
    <text evidence="2">Belongs to the NAD(P)-dependent epimerase/dehydratase family.</text>
</comment>
<dbReference type="Gene3D" id="3.40.50.720">
    <property type="entry name" value="NAD(P)-binding Rossmann-like Domain"/>
    <property type="match status" value="1"/>
</dbReference>
<reference evidence="8 9" key="1">
    <citation type="submission" date="2018-06" db="EMBL/GenBank/DDBJ databases">
        <authorList>
            <consortium name="Pathogen Informatics"/>
            <person name="Doyle S."/>
        </authorList>
    </citation>
    <scope>NUCLEOTIDE SEQUENCE [LARGE SCALE GENOMIC DNA]</scope>
    <source>
        <strain evidence="8 9">NCTC1934</strain>
    </source>
</reference>
<evidence type="ECO:0000259" key="7">
    <source>
        <dbReference type="Pfam" id="PF01370"/>
    </source>
</evidence>
<feature type="domain" description="NAD-dependent epimerase/dehydratase" evidence="7">
    <location>
        <begin position="1"/>
        <end position="136"/>
    </location>
</feature>
<evidence type="ECO:0000256" key="3">
    <source>
        <dbReference type="ARBA" id="ARBA00018569"/>
    </source>
</evidence>
<evidence type="ECO:0000256" key="5">
    <source>
        <dbReference type="ARBA" id="ARBA00033067"/>
    </source>
</evidence>
<feature type="domain" description="NAD-dependent epimerase/dehydratase" evidence="7">
    <location>
        <begin position="176"/>
        <end position="275"/>
    </location>
</feature>
<accession>A0A378YHT0</accession>
<dbReference type="EMBL" id="UGRY01000002">
    <property type="protein sequence ID" value="SUA76756.1"/>
    <property type="molecule type" value="Genomic_DNA"/>
</dbReference>
<dbReference type="InterPro" id="IPR036291">
    <property type="entry name" value="NAD(P)-bd_dom_sf"/>
</dbReference>
<dbReference type="InterPro" id="IPR001509">
    <property type="entry name" value="Epimerase_deHydtase"/>
</dbReference>
<comment type="pathway">
    <text evidence="1">Carbohydrate metabolism; galactose metabolism.</text>
</comment>
<dbReference type="STRING" id="1406858.GCA_000710895_07326"/>
<keyword evidence="9" id="KW-1185">Reference proteome</keyword>
<evidence type="ECO:0000256" key="1">
    <source>
        <dbReference type="ARBA" id="ARBA00004947"/>
    </source>
</evidence>